<evidence type="ECO:0000313" key="5">
    <source>
        <dbReference type="EMBL" id="EFX84957.1"/>
    </source>
</evidence>
<dbReference type="GO" id="GO:0071788">
    <property type="term" value="P:endoplasmic reticulum tubular network maintenance"/>
    <property type="evidence" value="ECO:0007669"/>
    <property type="project" value="UniProtKB-UniRule"/>
</dbReference>
<comment type="function">
    <text evidence="2">Plays a role in determining ER morphology.</text>
</comment>
<feature type="transmembrane region" description="Helical" evidence="2">
    <location>
        <begin position="46"/>
        <end position="67"/>
    </location>
</feature>
<feature type="compositionally biased region" description="Acidic residues" evidence="3">
    <location>
        <begin position="351"/>
        <end position="367"/>
    </location>
</feature>
<dbReference type="OrthoDB" id="3169036at2759"/>
<organism evidence="5 6">
    <name type="scientific">Daphnia pulex</name>
    <name type="common">Water flea</name>
    <dbReference type="NCBI Taxonomy" id="6669"/>
    <lineage>
        <taxon>Eukaryota</taxon>
        <taxon>Metazoa</taxon>
        <taxon>Ecdysozoa</taxon>
        <taxon>Arthropoda</taxon>
        <taxon>Crustacea</taxon>
        <taxon>Branchiopoda</taxon>
        <taxon>Diplostraca</taxon>
        <taxon>Cladocera</taxon>
        <taxon>Anomopoda</taxon>
        <taxon>Daphniidae</taxon>
        <taxon>Daphnia</taxon>
    </lineage>
</organism>
<dbReference type="GO" id="GO:0008270">
    <property type="term" value="F:zinc ion binding"/>
    <property type="evidence" value="ECO:0007669"/>
    <property type="project" value="UniProtKB-KW"/>
</dbReference>
<dbReference type="OMA" id="CGYFNPS"/>
<dbReference type="InterPro" id="IPR019273">
    <property type="entry name" value="Lunapark_Znf"/>
</dbReference>
<keyword evidence="2" id="KW-0863">Zinc-finger</keyword>
<dbReference type="Proteomes" id="UP000000305">
    <property type="component" value="Unassembled WGS sequence"/>
</dbReference>
<feature type="region of interest" description="Disordered" evidence="3">
    <location>
        <begin position="196"/>
        <end position="233"/>
    </location>
</feature>
<gene>
    <name evidence="5" type="ORF">DAPPUDRAFT_222859</name>
</gene>
<dbReference type="PANTHER" id="PTHR22166">
    <property type="entry name" value="ENDOPLASMIC RETICULUM JUNCTION FORMATION PROTEIN LUNAPARK"/>
    <property type="match status" value="1"/>
</dbReference>
<dbReference type="FunCoup" id="E9G6L7">
    <property type="interactions" value="1703"/>
</dbReference>
<keyword evidence="2" id="KW-0479">Metal-binding</keyword>
<comment type="domain">
    <text evidence="2">The C4-type zinc finger motif is necessary both for its ER three-way tubular junction localization and formation.</text>
</comment>
<dbReference type="KEGG" id="dpx:DAPPUDRAFT_222859"/>
<comment type="similarity">
    <text evidence="1 2">Belongs to the lunapark family.</text>
</comment>
<dbReference type="PANTHER" id="PTHR22166:SF12">
    <property type="entry name" value="ENDOPLASMIC RETICULUM JUNCTION FORMATION PROTEIN LUNAPARK"/>
    <property type="match status" value="1"/>
</dbReference>
<evidence type="ECO:0000256" key="3">
    <source>
        <dbReference type="SAM" id="MobiDB-lite"/>
    </source>
</evidence>
<evidence type="ECO:0000256" key="2">
    <source>
        <dbReference type="RuleBase" id="RU367073"/>
    </source>
</evidence>
<evidence type="ECO:0000313" key="6">
    <source>
        <dbReference type="Proteomes" id="UP000000305"/>
    </source>
</evidence>
<keyword evidence="2" id="KW-0812">Transmembrane</keyword>
<proteinExistence type="inferred from homology"/>
<protein>
    <recommendedName>
        <fullName evidence="2">Endoplasmic reticulum junction formation protein lunapark</fullName>
    </recommendedName>
</protein>
<evidence type="ECO:0000256" key="1">
    <source>
        <dbReference type="ARBA" id="ARBA00009940"/>
    </source>
</evidence>
<feature type="domain" description="Lunapark zinc ribbon" evidence="4">
    <location>
        <begin position="242"/>
        <end position="292"/>
    </location>
</feature>
<keyword evidence="2" id="KW-0472">Membrane</keyword>
<feature type="compositionally biased region" description="Pro residues" evidence="3">
    <location>
        <begin position="302"/>
        <end position="311"/>
    </location>
</feature>
<feature type="region of interest" description="Disordered" evidence="3">
    <location>
        <begin position="300"/>
        <end position="408"/>
    </location>
</feature>
<keyword evidence="2" id="KW-0256">Endoplasmic reticulum</keyword>
<dbReference type="GO" id="GO:0071786">
    <property type="term" value="P:endoplasmic reticulum tubular network organization"/>
    <property type="evidence" value="ECO:0000318"/>
    <property type="project" value="GO_Central"/>
</dbReference>
<feature type="region of interest" description="Disordered" evidence="3">
    <location>
        <begin position="140"/>
        <end position="171"/>
    </location>
</feature>
<dbReference type="AlphaFoldDB" id="E9G6L7"/>
<dbReference type="InParanoid" id="E9G6L7"/>
<keyword evidence="6" id="KW-1185">Reference proteome</keyword>
<dbReference type="EMBL" id="GL732533">
    <property type="protein sequence ID" value="EFX84957.1"/>
    <property type="molecule type" value="Genomic_DNA"/>
</dbReference>
<dbReference type="eggNOG" id="KOG2846">
    <property type="taxonomic scope" value="Eukaryota"/>
</dbReference>
<dbReference type="HOGENOM" id="CLU_036951_1_0_1"/>
<dbReference type="GO" id="GO:1903373">
    <property type="term" value="P:positive regulation of endoplasmic reticulum tubular network organization"/>
    <property type="evidence" value="ECO:0007669"/>
    <property type="project" value="UniProtKB-UniRule"/>
</dbReference>
<comment type="subcellular location">
    <subcellularLocation>
        <location evidence="2">Endoplasmic reticulum membrane</location>
        <topology evidence="2">Multi-pass membrane protein</topology>
    </subcellularLocation>
</comment>
<keyword evidence="2" id="KW-0862">Zinc</keyword>
<keyword evidence="2" id="KW-1133">Transmembrane helix</keyword>
<evidence type="ECO:0000259" key="4">
    <source>
        <dbReference type="Pfam" id="PF10058"/>
    </source>
</evidence>
<dbReference type="GO" id="GO:0098826">
    <property type="term" value="C:endoplasmic reticulum tubular network membrane"/>
    <property type="evidence" value="ECO:0007669"/>
    <property type="project" value="UniProtKB-UniRule"/>
</dbReference>
<reference evidence="5 6" key="1">
    <citation type="journal article" date="2011" name="Science">
        <title>The ecoresponsive genome of Daphnia pulex.</title>
        <authorList>
            <person name="Colbourne J.K."/>
            <person name="Pfrender M.E."/>
            <person name="Gilbert D."/>
            <person name="Thomas W.K."/>
            <person name="Tucker A."/>
            <person name="Oakley T.H."/>
            <person name="Tokishita S."/>
            <person name="Aerts A."/>
            <person name="Arnold G.J."/>
            <person name="Basu M.K."/>
            <person name="Bauer D.J."/>
            <person name="Caceres C.E."/>
            <person name="Carmel L."/>
            <person name="Casola C."/>
            <person name="Choi J.H."/>
            <person name="Detter J.C."/>
            <person name="Dong Q."/>
            <person name="Dusheyko S."/>
            <person name="Eads B.D."/>
            <person name="Frohlich T."/>
            <person name="Geiler-Samerotte K.A."/>
            <person name="Gerlach D."/>
            <person name="Hatcher P."/>
            <person name="Jogdeo S."/>
            <person name="Krijgsveld J."/>
            <person name="Kriventseva E.V."/>
            <person name="Kultz D."/>
            <person name="Laforsch C."/>
            <person name="Lindquist E."/>
            <person name="Lopez J."/>
            <person name="Manak J.R."/>
            <person name="Muller J."/>
            <person name="Pangilinan J."/>
            <person name="Patwardhan R.P."/>
            <person name="Pitluck S."/>
            <person name="Pritham E.J."/>
            <person name="Rechtsteiner A."/>
            <person name="Rho M."/>
            <person name="Rogozin I.B."/>
            <person name="Sakarya O."/>
            <person name="Salamov A."/>
            <person name="Schaack S."/>
            <person name="Shapiro H."/>
            <person name="Shiga Y."/>
            <person name="Skalitzky C."/>
            <person name="Smith Z."/>
            <person name="Souvorov A."/>
            <person name="Sung W."/>
            <person name="Tang Z."/>
            <person name="Tsuchiya D."/>
            <person name="Tu H."/>
            <person name="Vos H."/>
            <person name="Wang M."/>
            <person name="Wolf Y.I."/>
            <person name="Yamagata H."/>
            <person name="Yamada T."/>
            <person name="Ye Y."/>
            <person name="Shaw J.R."/>
            <person name="Andrews J."/>
            <person name="Crease T.J."/>
            <person name="Tang H."/>
            <person name="Lucas S.M."/>
            <person name="Robertson H.M."/>
            <person name="Bork P."/>
            <person name="Koonin E.V."/>
            <person name="Zdobnov E.M."/>
            <person name="Grigoriev I.V."/>
            <person name="Lynch M."/>
            <person name="Boore J.L."/>
        </authorList>
    </citation>
    <scope>NUCLEOTIDE SEQUENCE [LARGE SCALE GENOMIC DNA]</scope>
</reference>
<dbReference type="PhylomeDB" id="E9G6L7"/>
<dbReference type="STRING" id="6669.E9G6L7"/>
<feature type="compositionally biased region" description="Low complexity" evidence="3">
    <location>
        <begin position="198"/>
        <end position="210"/>
    </location>
</feature>
<accession>E9G6L7</accession>
<dbReference type="GO" id="GO:0071782">
    <property type="term" value="C:endoplasmic reticulum tubular network"/>
    <property type="evidence" value="ECO:0000318"/>
    <property type="project" value="GO_Central"/>
</dbReference>
<comment type="caution">
    <text evidence="2">Lacks conserved residue(s) required for the propagation of feature annotation.</text>
</comment>
<name>E9G6L7_DAPPU</name>
<dbReference type="Pfam" id="PF10058">
    <property type="entry name" value="Zn_ribbon_10"/>
    <property type="match status" value="1"/>
</dbReference>
<dbReference type="InterPro" id="IPR040115">
    <property type="entry name" value="Lnp"/>
</dbReference>
<sequence length="408" mass="46411">MGILLSRFRSKPSTKEVLEGIDKELKSIDEFQQDTIERQRRVARRLLVIFILVYIIAIASFIFITSIQKFKLYYFTGLVTFALVTWSSHRGIKWYFTRQMVSNSEKSVELRKKKKKILEEVMDTETYKIAKEILDRFGDKPQNTPFEVKPAQSPSMNVRPSAPGTELRHRQVEQSIPRANGPLQPNPAIVGSAMKLNQQAKQQQQQQQQQHMLSTQRPVGMNYGPAPTRPLPRPILARERGVLDRMMDLFVGDGPHQRYALICRHCSGHNGMALQEEFEYVSYYCCYCYQFNPPRKMRPMGPRLPVPPSPAPVAASSKVPQEKKPDEKSEKNEESDEKGERTDDRENISDNSDESTGDDASSDEESEVAPIVKTENNHEASEDMEIDSPEGDKAISADEAGQDTSSLR</sequence>
<feature type="compositionally biased region" description="Basic and acidic residues" evidence="3">
    <location>
        <begin position="320"/>
        <end position="348"/>
    </location>
</feature>